<dbReference type="Proteomes" id="UP001208570">
    <property type="component" value="Unassembled WGS sequence"/>
</dbReference>
<accession>A0AAD9MQH8</accession>
<reference evidence="1" key="1">
    <citation type="journal article" date="2023" name="Mol. Biol. Evol.">
        <title>Third-Generation Sequencing Reveals the Adaptive Role of the Epigenome in Three Deep-Sea Polychaetes.</title>
        <authorList>
            <person name="Perez M."/>
            <person name="Aroh O."/>
            <person name="Sun Y."/>
            <person name="Lan Y."/>
            <person name="Juniper S.K."/>
            <person name="Young C.R."/>
            <person name="Angers B."/>
            <person name="Qian P.Y."/>
        </authorList>
    </citation>
    <scope>NUCLEOTIDE SEQUENCE</scope>
    <source>
        <strain evidence="1">P08H-3</strain>
    </source>
</reference>
<feature type="non-terminal residue" evidence="1">
    <location>
        <position position="1"/>
    </location>
</feature>
<sequence>SNLEYHAGIGLSDHLVLGCTLNVERNRLEEDIPRFNYNKGDYAAINDTLMDIDWSSKFIGTTTEEMWIYFSNELVGQMGKRIPKSVLKKNKRRKIWLTEEVTAKHRKKQRAWKKYKDTGNKWDYVRFTATFVQKVG</sequence>
<evidence type="ECO:0000313" key="1">
    <source>
        <dbReference type="EMBL" id="KAK2142222.1"/>
    </source>
</evidence>
<organism evidence="1 2">
    <name type="scientific">Paralvinella palmiformis</name>
    <dbReference type="NCBI Taxonomy" id="53620"/>
    <lineage>
        <taxon>Eukaryota</taxon>
        <taxon>Metazoa</taxon>
        <taxon>Spiralia</taxon>
        <taxon>Lophotrochozoa</taxon>
        <taxon>Annelida</taxon>
        <taxon>Polychaeta</taxon>
        <taxon>Sedentaria</taxon>
        <taxon>Canalipalpata</taxon>
        <taxon>Terebellida</taxon>
        <taxon>Terebelliformia</taxon>
        <taxon>Alvinellidae</taxon>
        <taxon>Paralvinella</taxon>
    </lineage>
</organism>
<gene>
    <name evidence="1" type="ORF">LSH36_983g00059</name>
</gene>
<dbReference type="AlphaFoldDB" id="A0AAD9MQH8"/>
<protein>
    <submittedName>
        <fullName evidence="1">Uncharacterized protein</fullName>
    </submittedName>
</protein>
<comment type="caution">
    <text evidence="1">The sequence shown here is derived from an EMBL/GenBank/DDBJ whole genome shotgun (WGS) entry which is preliminary data.</text>
</comment>
<proteinExistence type="predicted"/>
<evidence type="ECO:0000313" key="2">
    <source>
        <dbReference type="Proteomes" id="UP001208570"/>
    </source>
</evidence>
<keyword evidence="2" id="KW-1185">Reference proteome</keyword>
<name>A0AAD9MQH8_9ANNE</name>
<dbReference type="EMBL" id="JAODUP010000983">
    <property type="protein sequence ID" value="KAK2142222.1"/>
    <property type="molecule type" value="Genomic_DNA"/>
</dbReference>